<sequence length="80" mass="9171">MPKCSRQAEEKHERKKSTVLPGSKKRHCYLVKKRPECKLVQTTSKMAWGKADTEAIFQHKTISNLALTTFVINTTKLVKI</sequence>
<dbReference type="Proteomes" id="UP001181693">
    <property type="component" value="Unassembled WGS sequence"/>
</dbReference>
<organism evidence="2 3">
    <name type="scientific">Pyxicephalus adspersus</name>
    <name type="common">African bullfrog</name>
    <dbReference type="NCBI Taxonomy" id="30357"/>
    <lineage>
        <taxon>Eukaryota</taxon>
        <taxon>Metazoa</taxon>
        <taxon>Chordata</taxon>
        <taxon>Craniata</taxon>
        <taxon>Vertebrata</taxon>
        <taxon>Euteleostomi</taxon>
        <taxon>Amphibia</taxon>
        <taxon>Batrachia</taxon>
        <taxon>Anura</taxon>
        <taxon>Neobatrachia</taxon>
        <taxon>Ranoidea</taxon>
        <taxon>Pyxicephalidae</taxon>
        <taxon>Pyxicephalinae</taxon>
        <taxon>Pyxicephalus</taxon>
    </lineage>
</organism>
<gene>
    <name evidence="2" type="ORF">GDO54_011683</name>
</gene>
<accession>A0AAV3AJ46</accession>
<evidence type="ECO:0000256" key="1">
    <source>
        <dbReference type="SAM" id="MobiDB-lite"/>
    </source>
</evidence>
<comment type="caution">
    <text evidence="2">The sequence shown here is derived from an EMBL/GenBank/DDBJ whole genome shotgun (WGS) entry which is preliminary data.</text>
</comment>
<keyword evidence="3" id="KW-1185">Reference proteome</keyword>
<evidence type="ECO:0000313" key="2">
    <source>
        <dbReference type="EMBL" id="DBA23972.1"/>
    </source>
</evidence>
<dbReference type="AlphaFoldDB" id="A0AAV3AJ46"/>
<protein>
    <submittedName>
        <fullName evidence="2">Uncharacterized protein</fullName>
    </submittedName>
</protein>
<dbReference type="EMBL" id="DYDO01000005">
    <property type="protein sequence ID" value="DBA23972.1"/>
    <property type="molecule type" value="Genomic_DNA"/>
</dbReference>
<feature type="compositionally biased region" description="Basic and acidic residues" evidence="1">
    <location>
        <begin position="1"/>
        <end position="12"/>
    </location>
</feature>
<proteinExistence type="predicted"/>
<evidence type="ECO:0000313" key="3">
    <source>
        <dbReference type="Proteomes" id="UP001181693"/>
    </source>
</evidence>
<name>A0AAV3AJ46_PYXAD</name>
<reference evidence="2" key="1">
    <citation type="thesis" date="2020" institute="ProQuest LLC" country="789 East Eisenhower Parkway, Ann Arbor, MI, USA">
        <title>Comparative Genomics and Chromosome Evolution.</title>
        <authorList>
            <person name="Mudd A.B."/>
        </authorList>
    </citation>
    <scope>NUCLEOTIDE SEQUENCE</scope>
    <source>
        <strain evidence="2">1538</strain>
        <tissue evidence="2">Blood</tissue>
    </source>
</reference>
<feature type="region of interest" description="Disordered" evidence="1">
    <location>
        <begin position="1"/>
        <end position="21"/>
    </location>
</feature>